<comment type="subunit">
    <text evidence="4">Homodimer.</text>
</comment>
<feature type="chain" id="PRO_5045566350" description="Thiamine pyrimidine synthase" evidence="12">
    <location>
        <begin position="22"/>
        <end position="348"/>
    </location>
</feature>
<dbReference type="Gene3D" id="3.40.190.10">
    <property type="entry name" value="Periplasmic binding protein-like II"/>
    <property type="match status" value="2"/>
</dbReference>
<dbReference type="RefSeq" id="WP_307479805.1">
    <property type="nucleotide sequence ID" value="NZ_JAUSUB010000043.1"/>
</dbReference>
<dbReference type="PROSITE" id="PS51257">
    <property type="entry name" value="PROKAR_LIPOPROTEIN"/>
    <property type="match status" value="1"/>
</dbReference>
<dbReference type="PANTHER" id="PTHR31528:SF1">
    <property type="entry name" value="4-AMINO-5-HYDROXYMETHYL-2-METHYLPYRIMIDINE PHOSPHATE SYNTHASE THI11-RELATED"/>
    <property type="match status" value="1"/>
</dbReference>
<dbReference type="InterPro" id="IPR015168">
    <property type="entry name" value="SsuA/THI5"/>
</dbReference>
<evidence type="ECO:0000313" key="14">
    <source>
        <dbReference type="EMBL" id="MDQ0273551.1"/>
    </source>
</evidence>
<dbReference type="SUPFAM" id="SSF53850">
    <property type="entry name" value="Periplasmic binding protein-like II"/>
    <property type="match status" value="1"/>
</dbReference>
<keyword evidence="12" id="KW-0732">Signal</keyword>
<evidence type="ECO:0000256" key="9">
    <source>
        <dbReference type="ARBA" id="ARBA00023004"/>
    </source>
</evidence>
<feature type="signal peptide" evidence="12">
    <location>
        <begin position="1"/>
        <end position="21"/>
    </location>
</feature>
<keyword evidence="6" id="KW-0479">Metal-binding</keyword>
<evidence type="ECO:0000256" key="7">
    <source>
        <dbReference type="ARBA" id="ARBA00022898"/>
    </source>
</evidence>
<feature type="domain" description="SsuA/THI5-like" evidence="13">
    <location>
        <begin position="47"/>
        <end position="271"/>
    </location>
</feature>
<comment type="catalytic activity">
    <reaction evidence="11">
        <text>N(6)-(pyridoxal phosphate)-L-lysyl-[4-amino-5-hydroxymethyl-2-methylpyrimidine phosphate synthase] + L-histidyl-[4-amino-5-hydroxymethyl-2-methylpyrimidine phosphate synthase] + 2 Fe(3+) + 4 H2O = L-lysyl-[4-amino-5-hydroxymethyl-2-methylpyrimidine phosphate synthase] + (2S)-2-amino-5-hydroxy-4-oxopentanoyl-[4-amino-5-hydroxymethyl-2-methylpyrimidine phosphate synthase] + 4-amino-2-methyl-5-(phosphooxymethyl)pyrimidine + 3-oxopropanoate + 2 Fe(2+) + 2 H(+)</text>
        <dbReference type="Rhea" id="RHEA:65756"/>
        <dbReference type="Rhea" id="RHEA-COMP:16892"/>
        <dbReference type="Rhea" id="RHEA-COMP:16893"/>
        <dbReference type="Rhea" id="RHEA-COMP:16894"/>
        <dbReference type="Rhea" id="RHEA-COMP:16895"/>
        <dbReference type="ChEBI" id="CHEBI:15377"/>
        <dbReference type="ChEBI" id="CHEBI:15378"/>
        <dbReference type="ChEBI" id="CHEBI:29033"/>
        <dbReference type="ChEBI" id="CHEBI:29034"/>
        <dbReference type="ChEBI" id="CHEBI:29969"/>
        <dbReference type="ChEBI" id="CHEBI:29979"/>
        <dbReference type="ChEBI" id="CHEBI:33190"/>
        <dbReference type="ChEBI" id="CHEBI:58354"/>
        <dbReference type="ChEBI" id="CHEBI:143915"/>
        <dbReference type="ChEBI" id="CHEBI:157692"/>
    </reaction>
    <physiologicalReaction direction="left-to-right" evidence="11">
        <dbReference type="Rhea" id="RHEA:65757"/>
    </physiologicalReaction>
</comment>
<evidence type="ECO:0000256" key="4">
    <source>
        <dbReference type="ARBA" id="ARBA00011738"/>
    </source>
</evidence>
<evidence type="ECO:0000259" key="13">
    <source>
        <dbReference type="Pfam" id="PF09084"/>
    </source>
</evidence>
<keyword evidence="7" id="KW-0663">Pyridoxal phosphate</keyword>
<name>A0ABU0AQH4_9BACI</name>
<evidence type="ECO:0000256" key="2">
    <source>
        <dbReference type="ARBA" id="ARBA00004948"/>
    </source>
</evidence>
<evidence type="ECO:0000256" key="8">
    <source>
        <dbReference type="ARBA" id="ARBA00022977"/>
    </source>
</evidence>
<dbReference type="EMBL" id="JAUSUB010000043">
    <property type="protein sequence ID" value="MDQ0273551.1"/>
    <property type="molecule type" value="Genomic_DNA"/>
</dbReference>
<evidence type="ECO:0000256" key="3">
    <source>
        <dbReference type="ARBA" id="ARBA00009406"/>
    </source>
</evidence>
<evidence type="ECO:0000256" key="1">
    <source>
        <dbReference type="ARBA" id="ARBA00003469"/>
    </source>
</evidence>
<comment type="pathway">
    <text evidence="2">Cofactor biosynthesis; thiamine diphosphate biosynthesis.</text>
</comment>
<reference evidence="14 15" key="1">
    <citation type="submission" date="2023-07" db="EMBL/GenBank/DDBJ databases">
        <title>Genomic Encyclopedia of Type Strains, Phase IV (KMG-IV): sequencing the most valuable type-strain genomes for metagenomic binning, comparative biology and taxonomic classification.</title>
        <authorList>
            <person name="Goeker M."/>
        </authorList>
    </citation>
    <scope>NUCLEOTIDE SEQUENCE [LARGE SCALE GENOMIC DNA]</scope>
    <source>
        <strain evidence="14 15">DSM 23494</strain>
    </source>
</reference>
<evidence type="ECO:0000256" key="6">
    <source>
        <dbReference type="ARBA" id="ARBA00022723"/>
    </source>
</evidence>
<evidence type="ECO:0000313" key="15">
    <source>
        <dbReference type="Proteomes" id="UP001238088"/>
    </source>
</evidence>
<comment type="function">
    <text evidence="1">Responsible for the formation of the pyrimidine heterocycle in the thiamine biosynthesis pathway. Catalyzes the formation of hydroxymethylpyrimidine phosphate (HMP-P) from histidine and pyridoxal phosphate (PLP). The protein uses PLP and the active site histidine to form HMP-P, generating an inactive enzyme. The enzyme can only undergo a single turnover, which suggests it is a suicide enzyme.</text>
</comment>
<sequence>MRKIFYLAAASLFLFVLSACGGASSSGSTDGEMASVTFAEPARILSFAPLYVAIEKGYLEDEGIDAKIASGGGGSQVIATLLSGDSQFAISAPRAMLSAIEAGEDLISIQGLNSALTYEVAFSKTYMKEKGISQDSTLEDKMAALSGATIGSNQVGDSGDVYLRYLMQKYGQDQKTLETVKMDGTGSKVGAMQEGIIDGGIASAPFSSQVEAEDGGLLAFRLSDEEMYAELAWEIVFAKRDYIEDNPELAKKVVKALGKGIEFTRENPAEAAAAIISYFEGVDEDILKTSLEGLKPTYVGHGEMTQAAWDNAQDPLVELSEISGVPTKHDTTEDVLWTNSYIEEAFSK</sequence>
<evidence type="ECO:0000256" key="12">
    <source>
        <dbReference type="SAM" id="SignalP"/>
    </source>
</evidence>
<dbReference type="Proteomes" id="UP001238088">
    <property type="component" value="Unassembled WGS sequence"/>
</dbReference>
<evidence type="ECO:0000256" key="5">
    <source>
        <dbReference type="ARBA" id="ARBA00022679"/>
    </source>
</evidence>
<keyword evidence="15" id="KW-1185">Reference proteome</keyword>
<accession>A0ABU0AQH4</accession>
<keyword evidence="8" id="KW-0784">Thiamine biosynthesis</keyword>
<evidence type="ECO:0000256" key="10">
    <source>
        <dbReference type="ARBA" id="ARBA00033171"/>
    </source>
</evidence>
<comment type="similarity">
    <text evidence="3">Belongs to the NMT1/THI5 family.</text>
</comment>
<organism evidence="14 15">
    <name type="scientific">Cytobacillus purgationiresistens</name>
    <dbReference type="NCBI Taxonomy" id="863449"/>
    <lineage>
        <taxon>Bacteria</taxon>
        <taxon>Bacillati</taxon>
        <taxon>Bacillota</taxon>
        <taxon>Bacilli</taxon>
        <taxon>Bacillales</taxon>
        <taxon>Bacillaceae</taxon>
        <taxon>Cytobacillus</taxon>
    </lineage>
</organism>
<proteinExistence type="inferred from homology"/>
<comment type="caution">
    <text evidence="14">The sequence shown here is derived from an EMBL/GenBank/DDBJ whole genome shotgun (WGS) entry which is preliminary data.</text>
</comment>
<dbReference type="Pfam" id="PF09084">
    <property type="entry name" value="NMT1"/>
    <property type="match status" value="1"/>
</dbReference>
<dbReference type="PANTHER" id="PTHR31528">
    <property type="entry name" value="4-AMINO-5-HYDROXYMETHYL-2-METHYLPYRIMIDINE PHOSPHATE SYNTHASE THI11-RELATED"/>
    <property type="match status" value="1"/>
</dbReference>
<protein>
    <recommendedName>
        <fullName evidence="10">Thiamine pyrimidine synthase</fullName>
    </recommendedName>
</protein>
<dbReference type="InterPro" id="IPR027939">
    <property type="entry name" value="NMT1/THI5"/>
</dbReference>
<evidence type="ECO:0000256" key="11">
    <source>
        <dbReference type="ARBA" id="ARBA00048179"/>
    </source>
</evidence>
<gene>
    <name evidence="14" type="ORF">J2S17_005483</name>
</gene>
<keyword evidence="5" id="KW-0808">Transferase</keyword>
<keyword evidence="9" id="KW-0408">Iron</keyword>